<gene>
    <name evidence="4" type="primary">Cid4</name>
</gene>
<dbReference type="Pfam" id="PF00125">
    <property type="entry name" value="Histone"/>
    <property type="match status" value="1"/>
</dbReference>
<dbReference type="PANTHER" id="PTHR45810:SF1">
    <property type="entry name" value="HISTONE H3-LIKE CENTROMERIC PROTEIN A"/>
    <property type="match status" value="1"/>
</dbReference>
<name>A0A1V0HRP4_9MUSC</name>
<dbReference type="GO" id="GO:0046982">
    <property type="term" value="F:protein heterodimerization activity"/>
    <property type="evidence" value="ECO:0007669"/>
    <property type="project" value="InterPro"/>
</dbReference>
<feature type="compositionally biased region" description="Acidic residues" evidence="2">
    <location>
        <begin position="24"/>
        <end position="39"/>
    </location>
</feature>
<proteinExistence type="inferred from homology"/>
<dbReference type="Gene3D" id="1.10.20.10">
    <property type="entry name" value="Histone, subunit A"/>
    <property type="match status" value="1"/>
</dbReference>
<dbReference type="AlphaFoldDB" id="A0A1V0HRP4"/>
<dbReference type="GO" id="GO:0000786">
    <property type="term" value="C:nucleosome"/>
    <property type="evidence" value="ECO:0007669"/>
    <property type="project" value="InterPro"/>
</dbReference>
<dbReference type="PANTHER" id="PTHR45810">
    <property type="entry name" value="HISTONE H3.2"/>
    <property type="match status" value="1"/>
</dbReference>
<dbReference type="SUPFAM" id="SSF47113">
    <property type="entry name" value="Histone-fold"/>
    <property type="match status" value="1"/>
</dbReference>
<feature type="domain" description="Core Histone H2A/H2B/H3" evidence="3">
    <location>
        <begin position="139"/>
        <end position="223"/>
    </location>
</feature>
<organism evidence="4">
    <name type="scientific">Drosophila seguyi</name>
    <dbReference type="NCBI Taxonomy" id="73917"/>
    <lineage>
        <taxon>Eukaryota</taxon>
        <taxon>Metazoa</taxon>
        <taxon>Ecdysozoa</taxon>
        <taxon>Arthropoda</taxon>
        <taxon>Hexapoda</taxon>
        <taxon>Insecta</taxon>
        <taxon>Pterygota</taxon>
        <taxon>Neoptera</taxon>
        <taxon>Endopterygota</taxon>
        <taxon>Diptera</taxon>
        <taxon>Brachycera</taxon>
        <taxon>Muscomorpha</taxon>
        <taxon>Ephydroidea</taxon>
        <taxon>Drosophilidae</taxon>
        <taxon>Drosophila</taxon>
        <taxon>Sophophora</taxon>
    </lineage>
</organism>
<evidence type="ECO:0000259" key="3">
    <source>
        <dbReference type="Pfam" id="PF00125"/>
    </source>
</evidence>
<dbReference type="EMBL" id="KY124446">
    <property type="protein sequence ID" value="ARC76743.1"/>
    <property type="molecule type" value="Genomic_DNA"/>
</dbReference>
<dbReference type="GO" id="GO:0030527">
    <property type="term" value="F:structural constituent of chromatin"/>
    <property type="evidence" value="ECO:0007669"/>
    <property type="project" value="InterPro"/>
</dbReference>
<protein>
    <submittedName>
        <fullName evidence="4">Cid4</fullName>
    </submittedName>
</protein>
<accession>A0A1V0HRP4</accession>
<dbReference type="GO" id="GO:0003677">
    <property type="term" value="F:DNA binding"/>
    <property type="evidence" value="ECO:0007669"/>
    <property type="project" value="InterPro"/>
</dbReference>
<dbReference type="SMART" id="SM00428">
    <property type="entry name" value="H3"/>
    <property type="match status" value="1"/>
</dbReference>
<evidence type="ECO:0000313" key="4">
    <source>
        <dbReference type="EMBL" id="ARC76743.1"/>
    </source>
</evidence>
<feature type="region of interest" description="Disordered" evidence="2">
    <location>
        <begin position="1"/>
        <end position="47"/>
    </location>
</feature>
<feature type="compositionally biased region" description="Basic residues" evidence="2">
    <location>
        <begin position="1"/>
        <end position="14"/>
    </location>
</feature>
<dbReference type="PROSITE" id="PS00959">
    <property type="entry name" value="HISTONE_H3_2"/>
    <property type="match status" value="1"/>
</dbReference>
<dbReference type="InterPro" id="IPR009072">
    <property type="entry name" value="Histone-fold"/>
</dbReference>
<evidence type="ECO:0000256" key="2">
    <source>
        <dbReference type="SAM" id="MobiDB-lite"/>
    </source>
</evidence>
<dbReference type="InterPro" id="IPR007125">
    <property type="entry name" value="H2A/H2B/H3"/>
</dbReference>
<evidence type="ECO:0000256" key="1">
    <source>
        <dbReference type="ARBA" id="ARBA00010343"/>
    </source>
</evidence>
<reference evidence="4" key="1">
    <citation type="journal article" date="2017" name="Mol. Biol. Evol.">
        <title>Recurrent gene duplication leads to diverse repertoires of centromeric histones in Drosophila species.</title>
        <authorList>
            <person name="Kursel L.E."/>
            <person name="Malik H.S."/>
        </authorList>
    </citation>
    <scope>NUCLEOTIDE SEQUENCE</scope>
    <source>
        <strain evidence="4">14028-0671.02</strain>
    </source>
</reference>
<comment type="similarity">
    <text evidence="1">Belongs to the histone H3 family.</text>
</comment>
<dbReference type="InterPro" id="IPR000164">
    <property type="entry name" value="Histone_H3/CENP-A"/>
</dbReference>
<sequence>MRPPPKKGAAKRPVKAPEPPSGFVDDDSTALQSPEDDNGTDYGLEFTSSQLTLDDVTDRRCSTMRKDTSTARRTRSTNRTDTSDEDIENRSPVGRLSRTPRTSKQSQQKSIPQAPQAAKVNASGAQRRKTRRPINHRLKMEREIRRLQAHAGLLIPRLPFSRLVREIITQLAGYEAGLRVTEGALQVMQESSELYLTHRLQDSYLLTMHRGRVTLEVRDMALMALLCSYDRLR</sequence>
<dbReference type="PRINTS" id="PR00622">
    <property type="entry name" value="HISTONEH3"/>
</dbReference>
<feature type="region of interest" description="Disordered" evidence="2">
    <location>
        <begin position="62"/>
        <end position="133"/>
    </location>
</feature>
<feature type="compositionally biased region" description="Polar residues" evidence="2">
    <location>
        <begin position="99"/>
        <end position="113"/>
    </location>
</feature>